<gene>
    <name evidence="1" type="ORF">MILVUS5_LOCUS40590</name>
</gene>
<reference evidence="1" key="1">
    <citation type="submission" date="2023-10" db="EMBL/GenBank/DDBJ databases">
        <authorList>
            <person name="Rodriguez Cubillos JULIANA M."/>
            <person name="De Vega J."/>
        </authorList>
    </citation>
    <scope>NUCLEOTIDE SEQUENCE</scope>
</reference>
<dbReference type="EMBL" id="CASHSV030000823">
    <property type="protein sequence ID" value="CAJ2678276.1"/>
    <property type="molecule type" value="Genomic_DNA"/>
</dbReference>
<protein>
    <submittedName>
        <fullName evidence="1">Uncharacterized protein</fullName>
    </submittedName>
</protein>
<evidence type="ECO:0000313" key="1">
    <source>
        <dbReference type="EMBL" id="CAJ2678276.1"/>
    </source>
</evidence>
<comment type="caution">
    <text evidence="1">The sequence shown here is derived from an EMBL/GenBank/DDBJ whole genome shotgun (WGS) entry which is preliminary data.</text>
</comment>
<name>A0ACB0M8T8_TRIPR</name>
<dbReference type="Proteomes" id="UP001177021">
    <property type="component" value="Unassembled WGS sequence"/>
</dbReference>
<proteinExistence type="predicted"/>
<organism evidence="1 2">
    <name type="scientific">Trifolium pratense</name>
    <name type="common">Red clover</name>
    <dbReference type="NCBI Taxonomy" id="57577"/>
    <lineage>
        <taxon>Eukaryota</taxon>
        <taxon>Viridiplantae</taxon>
        <taxon>Streptophyta</taxon>
        <taxon>Embryophyta</taxon>
        <taxon>Tracheophyta</taxon>
        <taxon>Spermatophyta</taxon>
        <taxon>Magnoliopsida</taxon>
        <taxon>eudicotyledons</taxon>
        <taxon>Gunneridae</taxon>
        <taxon>Pentapetalae</taxon>
        <taxon>rosids</taxon>
        <taxon>fabids</taxon>
        <taxon>Fabales</taxon>
        <taxon>Fabaceae</taxon>
        <taxon>Papilionoideae</taxon>
        <taxon>50 kb inversion clade</taxon>
        <taxon>NPAAA clade</taxon>
        <taxon>Hologalegina</taxon>
        <taxon>IRL clade</taxon>
        <taxon>Trifolieae</taxon>
        <taxon>Trifolium</taxon>
    </lineage>
</organism>
<sequence>MANFFALENSEECNIRVGIHYNSDNYWYLHKHKREKQCGIIFCNIIQRIRNLSYNYKENQIYGELSNLIKVILDCNWENG</sequence>
<keyword evidence="2" id="KW-1185">Reference proteome</keyword>
<accession>A0ACB0M8T8</accession>
<evidence type="ECO:0000313" key="2">
    <source>
        <dbReference type="Proteomes" id="UP001177021"/>
    </source>
</evidence>